<dbReference type="PANTHER" id="PTHR43191">
    <property type="entry name" value="RRNA METHYLTRANSFERASE 3"/>
    <property type="match status" value="1"/>
</dbReference>
<dbReference type="PANTHER" id="PTHR43191:SF2">
    <property type="entry name" value="RRNA METHYLTRANSFERASE 3, MITOCHONDRIAL"/>
    <property type="match status" value="1"/>
</dbReference>
<dbReference type="InterPro" id="IPR001537">
    <property type="entry name" value="SpoU_MeTrfase"/>
</dbReference>
<comment type="caution">
    <text evidence="4">The sequence shown here is derived from an EMBL/GenBank/DDBJ whole genome shotgun (WGS) entry which is preliminary data.</text>
</comment>
<evidence type="ECO:0000256" key="2">
    <source>
        <dbReference type="ARBA" id="ARBA00022679"/>
    </source>
</evidence>
<dbReference type="Gene3D" id="3.40.1280.10">
    <property type="match status" value="1"/>
</dbReference>
<dbReference type="EMBL" id="JAGSOJ010000002">
    <property type="protein sequence ID" value="MCM1990133.1"/>
    <property type="molecule type" value="Genomic_DNA"/>
</dbReference>
<dbReference type="CDD" id="cd18082">
    <property type="entry name" value="SpoU-like_family"/>
    <property type="match status" value="1"/>
</dbReference>
<reference evidence="4" key="1">
    <citation type="journal article" date="2021" name="mSystems">
        <title>Bacteria and Archaea Synergistically Convert Glycine Betaine to Biogenic Methane in the Formosa Cold Seep of the South China Sea.</title>
        <authorList>
            <person name="Li L."/>
            <person name="Zhang W."/>
            <person name="Zhang S."/>
            <person name="Song L."/>
            <person name="Sun Q."/>
            <person name="Zhang H."/>
            <person name="Xiang H."/>
            <person name="Dong X."/>
        </authorList>
    </citation>
    <scope>NUCLEOTIDE SEQUENCE</scope>
    <source>
        <strain evidence="4">ZWT</strain>
    </source>
</reference>
<dbReference type="GO" id="GO:0008173">
    <property type="term" value="F:RNA methyltransferase activity"/>
    <property type="evidence" value="ECO:0007669"/>
    <property type="project" value="InterPro"/>
</dbReference>
<evidence type="ECO:0000313" key="5">
    <source>
        <dbReference type="Proteomes" id="UP001056429"/>
    </source>
</evidence>
<evidence type="ECO:0000256" key="1">
    <source>
        <dbReference type="ARBA" id="ARBA00022603"/>
    </source>
</evidence>
<accession>A0A9J6P2K3</accession>
<dbReference type="InterPro" id="IPR051259">
    <property type="entry name" value="rRNA_Methyltransferase"/>
</dbReference>
<dbReference type="InterPro" id="IPR029028">
    <property type="entry name" value="Alpha/beta_knot_MTases"/>
</dbReference>
<name>A0A9J6P2K3_9CLOT</name>
<sequence>MGNNIKKYNKKYDYSYTFGAFPTIELLKNKINQVIEIVISSKFSNDEVKDYIFSVCEEKNIRIRENDNLINKINPKGNCFVIGVFRKYEENLNMNESHVVLVNPSDFGNVGTIIRTSVGFGIKNIAIIEPSIDIYNPKVIRSSMGAIFKQNVKRFKSFHEYYKSFSNHDMFLFMLDGTLEIEEVDRKSEKPYSLVFGNEASGLDSKLREYGNSVFISHNNGIDSLNLAIAAAISMYKFSQNT</sequence>
<dbReference type="InterPro" id="IPR029026">
    <property type="entry name" value="tRNA_m1G_MTases_N"/>
</dbReference>
<keyword evidence="5" id="KW-1185">Reference proteome</keyword>
<feature type="domain" description="tRNA/rRNA methyltransferase SpoU type" evidence="3">
    <location>
        <begin position="98"/>
        <end position="236"/>
    </location>
</feature>
<evidence type="ECO:0000259" key="3">
    <source>
        <dbReference type="Pfam" id="PF00588"/>
    </source>
</evidence>
<protein>
    <submittedName>
        <fullName evidence="4">TrmH family RNA methyltransferase</fullName>
    </submittedName>
</protein>
<dbReference type="AlphaFoldDB" id="A0A9J6P2K3"/>
<dbReference type="Proteomes" id="UP001056429">
    <property type="component" value="Unassembled WGS sequence"/>
</dbReference>
<keyword evidence="1 4" id="KW-0489">Methyltransferase</keyword>
<proteinExistence type="predicted"/>
<organism evidence="4 5">
    <name type="scientific">Oceanirhabdus seepicola</name>
    <dbReference type="NCBI Taxonomy" id="2828781"/>
    <lineage>
        <taxon>Bacteria</taxon>
        <taxon>Bacillati</taxon>
        <taxon>Bacillota</taxon>
        <taxon>Clostridia</taxon>
        <taxon>Eubacteriales</taxon>
        <taxon>Clostridiaceae</taxon>
        <taxon>Oceanirhabdus</taxon>
    </lineage>
</organism>
<evidence type="ECO:0000313" key="4">
    <source>
        <dbReference type="EMBL" id="MCM1990133.1"/>
    </source>
</evidence>
<dbReference type="GO" id="GO:0003723">
    <property type="term" value="F:RNA binding"/>
    <property type="evidence" value="ECO:0007669"/>
    <property type="project" value="InterPro"/>
</dbReference>
<dbReference type="GO" id="GO:0032259">
    <property type="term" value="P:methylation"/>
    <property type="evidence" value="ECO:0007669"/>
    <property type="project" value="UniProtKB-KW"/>
</dbReference>
<keyword evidence="2" id="KW-0808">Transferase</keyword>
<gene>
    <name evidence="4" type="ORF">KDK92_10350</name>
</gene>
<dbReference type="Pfam" id="PF00588">
    <property type="entry name" value="SpoU_methylase"/>
    <property type="match status" value="1"/>
</dbReference>
<dbReference type="GO" id="GO:0006396">
    <property type="term" value="P:RNA processing"/>
    <property type="evidence" value="ECO:0007669"/>
    <property type="project" value="InterPro"/>
</dbReference>
<dbReference type="RefSeq" id="WP_250859175.1">
    <property type="nucleotide sequence ID" value="NZ_JAGSOJ010000002.1"/>
</dbReference>
<dbReference type="SUPFAM" id="SSF75217">
    <property type="entry name" value="alpha/beta knot"/>
    <property type="match status" value="1"/>
</dbReference>
<reference evidence="4" key="2">
    <citation type="submission" date="2021-04" db="EMBL/GenBank/DDBJ databases">
        <authorList>
            <person name="Dong X."/>
        </authorList>
    </citation>
    <scope>NUCLEOTIDE SEQUENCE</scope>
    <source>
        <strain evidence="4">ZWT</strain>
    </source>
</reference>